<dbReference type="SMART" id="SM01372">
    <property type="entry name" value="E2F_TDP"/>
    <property type="match status" value="1"/>
</dbReference>
<proteinExistence type="inferred from homology"/>
<comment type="subcellular location">
    <subcellularLocation>
        <location evidence="1 7">Nucleus</location>
    </subcellularLocation>
</comment>
<dbReference type="InterPro" id="IPR015633">
    <property type="entry name" value="E2F"/>
</dbReference>
<feature type="region of interest" description="Disordered" evidence="8">
    <location>
        <begin position="219"/>
        <end position="239"/>
    </location>
</feature>
<reference evidence="12" key="1">
    <citation type="submission" date="2022-11" db="UniProtKB">
        <authorList>
            <consortium name="WormBaseParasite"/>
        </authorList>
    </citation>
    <scope>IDENTIFICATION</scope>
</reference>
<dbReference type="Gene3D" id="1.10.10.10">
    <property type="entry name" value="Winged helix-like DNA-binding domain superfamily/Winged helix DNA-binding domain"/>
    <property type="match status" value="1"/>
</dbReference>
<evidence type="ECO:0000256" key="5">
    <source>
        <dbReference type="ARBA" id="ARBA00023163"/>
    </source>
</evidence>
<dbReference type="GO" id="GO:0000978">
    <property type="term" value="F:RNA polymerase II cis-regulatory region sequence-specific DNA binding"/>
    <property type="evidence" value="ECO:0007669"/>
    <property type="project" value="InterPro"/>
</dbReference>
<keyword evidence="9" id="KW-0472">Membrane</keyword>
<evidence type="ECO:0000256" key="7">
    <source>
        <dbReference type="RuleBase" id="RU003796"/>
    </source>
</evidence>
<evidence type="ECO:0000256" key="1">
    <source>
        <dbReference type="ARBA" id="ARBA00004123"/>
    </source>
</evidence>
<keyword evidence="11" id="KW-1185">Reference proteome</keyword>
<evidence type="ECO:0000256" key="3">
    <source>
        <dbReference type="ARBA" id="ARBA00023015"/>
    </source>
</evidence>
<feature type="compositionally biased region" description="Low complexity" evidence="8">
    <location>
        <begin position="227"/>
        <end position="239"/>
    </location>
</feature>
<dbReference type="Gene3D" id="6.10.250.540">
    <property type="match status" value="1"/>
</dbReference>
<sequence length="602" mass="64996">MYIEIYQFYIPTFSCSLVWKPRYLETFRKNSLGAGGVNRTPKWPFLCKVSPVFAPWIFISVKMRSSVLIIFGVVFLITLLLSFSEADLTVDSLMPRAKRQCCDGCGYGGGIGGGYGYNNGGGQCCDACGQCGGGGYGGGGNGGGGYGSGGYGSGGYGGGTVIITTGGGYGDGTCYSCGSGACYGCCGLLSGSFVQVGLRDATLIFPRMDLHPTDIAYSPTPSSSSFAPQPSIASSSDSFSSPIPSDCAAFGNSPSFGCFQTQQPAFQTPQLKCRRSNRYTDTPSSGGRRVYSDEDSSRQDSSLLRLTQRFLDLQTKAGILNLNEAAQLLGVQKRRLYDITNVLEGIDLVEKVGKNSIRWKSQNEFFCSSEFQSLNKENAELVECERNLDVLTQSISAALKLSKEDPTDAVYFYSPFSDIRSIDSFTNKTLIAIKAPLEPQPRSSIEVPNPYDTGRYEMTVRNENGGPLLAYLCPDLVDKSATEFAPGNCHTNTAVCEKAEVGKKLFVDPPQMQNVSGLKEGEPNEWCRSPSKQQRMLSPLKMLFSNPQPQPDALSSNSVAGGHFPAPGEAVLSLDPLEDNDPYYLLFMDKQNMSLNSLFSPD</sequence>
<evidence type="ECO:0000256" key="4">
    <source>
        <dbReference type="ARBA" id="ARBA00023125"/>
    </source>
</evidence>
<dbReference type="SUPFAM" id="SSF46785">
    <property type="entry name" value="Winged helix' DNA-binding domain"/>
    <property type="match status" value="1"/>
</dbReference>
<dbReference type="PANTHER" id="PTHR12081">
    <property type="entry name" value="TRANSCRIPTION FACTOR E2F"/>
    <property type="match status" value="1"/>
</dbReference>
<dbReference type="InterPro" id="IPR036390">
    <property type="entry name" value="WH_DNA-bd_sf"/>
</dbReference>
<name>A0A914I8T8_GLORO</name>
<dbReference type="InterPro" id="IPR036388">
    <property type="entry name" value="WH-like_DNA-bd_sf"/>
</dbReference>
<dbReference type="GO" id="GO:0000981">
    <property type="term" value="F:DNA-binding transcription factor activity, RNA polymerase II-specific"/>
    <property type="evidence" value="ECO:0007669"/>
    <property type="project" value="TreeGrafter"/>
</dbReference>
<evidence type="ECO:0000256" key="6">
    <source>
        <dbReference type="ARBA" id="ARBA00023242"/>
    </source>
</evidence>
<feature type="transmembrane region" description="Helical" evidence="9">
    <location>
        <begin position="66"/>
        <end position="84"/>
    </location>
</feature>
<keyword evidence="6 7" id="KW-0539">Nucleus</keyword>
<evidence type="ECO:0000256" key="2">
    <source>
        <dbReference type="ARBA" id="ARBA00010940"/>
    </source>
</evidence>
<dbReference type="Pfam" id="PF16421">
    <property type="entry name" value="E2F_CC-MB"/>
    <property type="match status" value="1"/>
</dbReference>
<keyword evidence="4 7" id="KW-0238">DNA-binding</keyword>
<dbReference type="SUPFAM" id="SSF144074">
    <property type="entry name" value="E2F-DP heterodimerization region"/>
    <property type="match status" value="1"/>
</dbReference>
<dbReference type="InterPro" id="IPR037241">
    <property type="entry name" value="E2F-DP_heterodim"/>
</dbReference>
<dbReference type="GO" id="GO:0090575">
    <property type="term" value="C:RNA polymerase II transcription regulator complex"/>
    <property type="evidence" value="ECO:0007669"/>
    <property type="project" value="TreeGrafter"/>
</dbReference>
<dbReference type="InterPro" id="IPR032198">
    <property type="entry name" value="E2F_CC-MB"/>
</dbReference>
<evidence type="ECO:0000259" key="10">
    <source>
        <dbReference type="SMART" id="SM01372"/>
    </source>
</evidence>
<evidence type="ECO:0000313" key="11">
    <source>
        <dbReference type="Proteomes" id="UP000887572"/>
    </source>
</evidence>
<keyword evidence="9" id="KW-1133">Transmembrane helix</keyword>
<evidence type="ECO:0000256" key="8">
    <source>
        <dbReference type="SAM" id="MobiDB-lite"/>
    </source>
</evidence>
<dbReference type="PANTHER" id="PTHR12081:SF18">
    <property type="entry name" value="TRANSCRIPTION FACTOR E2F2-RELATED"/>
    <property type="match status" value="1"/>
</dbReference>
<dbReference type="Pfam" id="PF02319">
    <property type="entry name" value="WHD_E2F_TDP"/>
    <property type="match status" value="1"/>
</dbReference>
<dbReference type="FunFam" id="1.10.10.10:FF:000458">
    <property type="entry name" value="E2F-like (Mammalian transcription factor)"/>
    <property type="match status" value="1"/>
</dbReference>
<feature type="domain" description="E2F/DP family winged-helix DNA-binding" evidence="10">
    <location>
        <begin position="298"/>
        <end position="361"/>
    </location>
</feature>
<keyword evidence="3 7" id="KW-0805">Transcription regulation</keyword>
<dbReference type="GO" id="GO:0046983">
    <property type="term" value="F:protein dimerization activity"/>
    <property type="evidence" value="ECO:0007669"/>
    <property type="project" value="InterPro"/>
</dbReference>
<feature type="region of interest" description="Disordered" evidence="8">
    <location>
        <begin position="270"/>
        <end position="296"/>
    </location>
</feature>
<evidence type="ECO:0000256" key="9">
    <source>
        <dbReference type="SAM" id="Phobius"/>
    </source>
</evidence>
<accession>A0A914I8T8</accession>
<protein>
    <submittedName>
        <fullName evidence="12">E2F/DP family winged-helix DNA-binding domain-containing protein</fullName>
    </submittedName>
</protein>
<keyword evidence="9" id="KW-0812">Transmembrane</keyword>
<dbReference type="Proteomes" id="UP000887572">
    <property type="component" value="Unplaced"/>
</dbReference>
<dbReference type="WBParaSite" id="Gr19_v10_g7693.t1">
    <property type="protein sequence ID" value="Gr19_v10_g7693.t1"/>
    <property type="gene ID" value="Gr19_v10_g7693"/>
</dbReference>
<dbReference type="InterPro" id="IPR003316">
    <property type="entry name" value="E2F_WHTH_DNA-bd_dom"/>
</dbReference>
<comment type="similarity">
    <text evidence="2 7">Belongs to the E2F/DP family.</text>
</comment>
<evidence type="ECO:0000313" key="12">
    <source>
        <dbReference type="WBParaSite" id="Gr19_v10_g7693.t1"/>
    </source>
</evidence>
<dbReference type="AlphaFoldDB" id="A0A914I8T8"/>
<keyword evidence="5 7" id="KW-0804">Transcription</keyword>
<organism evidence="11 12">
    <name type="scientific">Globodera rostochiensis</name>
    <name type="common">Golden nematode worm</name>
    <name type="synonym">Heterodera rostochiensis</name>
    <dbReference type="NCBI Taxonomy" id="31243"/>
    <lineage>
        <taxon>Eukaryota</taxon>
        <taxon>Metazoa</taxon>
        <taxon>Ecdysozoa</taxon>
        <taxon>Nematoda</taxon>
        <taxon>Chromadorea</taxon>
        <taxon>Rhabditida</taxon>
        <taxon>Tylenchina</taxon>
        <taxon>Tylenchomorpha</taxon>
        <taxon>Tylenchoidea</taxon>
        <taxon>Heteroderidae</taxon>
        <taxon>Heteroderinae</taxon>
        <taxon>Globodera</taxon>
    </lineage>
</organism>